<comment type="caution">
    <text evidence="2">The sequence shown here is derived from an EMBL/GenBank/DDBJ whole genome shotgun (WGS) entry which is preliminary data.</text>
</comment>
<evidence type="ECO:0000313" key="3">
    <source>
        <dbReference type="Proteomes" id="UP000033514"/>
    </source>
</evidence>
<accession>A0A0F5L114</accession>
<dbReference type="NCBIfam" id="NF033611">
    <property type="entry name" value="SAVED"/>
    <property type="match status" value="1"/>
</dbReference>
<organism evidence="2 3">
    <name type="scientific">Devosia soli</name>
    <dbReference type="NCBI Taxonomy" id="361041"/>
    <lineage>
        <taxon>Bacteria</taxon>
        <taxon>Pseudomonadati</taxon>
        <taxon>Pseudomonadota</taxon>
        <taxon>Alphaproteobacteria</taxon>
        <taxon>Hyphomicrobiales</taxon>
        <taxon>Devosiaceae</taxon>
        <taxon>Devosia</taxon>
    </lineage>
</organism>
<dbReference type="STRING" id="361041.VW35_19290"/>
<evidence type="ECO:0000313" key="2">
    <source>
        <dbReference type="EMBL" id="KKB75900.1"/>
    </source>
</evidence>
<dbReference type="Proteomes" id="UP000033514">
    <property type="component" value="Unassembled WGS sequence"/>
</dbReference>
<gene>
    <name evidence="2" type="ORF">VW35_19290</name>
</gene>
<dbReference type="Pfam" id="PF18145">
    <property type="entry name" value="SAVED"/>
    <property type="match status" value="1"/>
</dbReference>
<name>A0A0F5L114_9HYPH</name>
<sequence>MSKTAIPPKVANALWAKAAGRCQFRGCNKLLVGDLITGKRTGKYGYIAHIVADEPGGPRGDAVRSLQLAQDIDNLMLMCPIHHKAIDVDHLADYDEAALLAMKAEHEDRIEIVTDMDVDRVSHVVRFAADIGQRDAVITTRAIFAAMPPDHHPADFRTIDIELIGSELKDHEEAYWTEQGRNLETAFARKIKERIEQREIRQLSVFALAPQPLLIRLGTLLGDVVPVSVHQKHREPDTWKWLPDQPRIAYKVGEYSGRKDVPVALKLSLSATVNDERITSVLGEDTAIWSITCEQPGNDIMRRKDDLAAYKKLVRDMFNRIKAYHGEGVLLHVFPVVPASAAVEAGRIWMPKADLSMKIYDQNRTAQAFVPTIAIG</sequence>
<evidence type="ECO:0000259" key="1">
    <source>
        <dbReference type="Pfam" id="PF18145"/>
    </source>
</evidence>
<dbReference type="AlphaFoldDB" id="A0A0F5L114"/>
<dbReference type="PATRIC" id="fig|361041.3.peg.3276"/>
<dbReference type="OrthoDB" id="5379188at2"/>
<keyword evidence="3" id="KW-1185">Reference proteome</keyword>
<protein>
    <recommendedName>
        <fullName evidence="1">SMODS-associated and fused to various effectors domain-containing protein</fullName>
    </recommendedName>
</protein>
<dbReference type="RefSeq" id="WP_046144717.1">
    <property type="nucleotide sequence ID" value="NZ_LAJG01000048.1"/>
</dbReference>
<feature type="domain" description="SMODS-associated and fused to various effectors" evidence="1">
    <location>
        <begin position="183"/>
        <end position="375"/>
    </location>
</feature>
<proteinExistence type="predicted"/>
<dbReference type="EMBL" id="LAJG01000048">
    <property type="protein sequence ID" value="KKB75900.1"/>
    <property type="molecule type" value="Genomic_DNA"/>
</dbReference>
<reference evidence="2 3" key="1">
    <citation type="submission" date="2015-03" db="EMBL/GenBank/DDBJ databases">
        <authorList>
            <person name="Hassan Y.I."/>
            <person name="Lepp D."/>
            <person name="Zhou T."/>
        </authorList>
    </citation>
    <scope>NUCLEOTIDE SEQUENCE [LARGE SCALE GENOMIC DNA]</scope>
    <source>
        <strain evidence="2 3">GH2-10</strain>
    </source>
</reference>
<dbReference type="InterPro" id="IPR040836">
    <property type="entry name" value="SAVED"/>
</dbReference>